<dbReference type="Proteomes" id="UP001056012">
    <property type="component" value="Chromosome 2"/>
</dbReference>
<name>A0A9Q9DQV5_CURCL</name>
<feature type="compositionally biased region" description="Polar residues" evidence="1">
    <location>
        <begin position="7"/>
        <end position="22"/>
    </location>
</feature>
<sequence>MGDRPPETSSASNSTKPTTHNDTSGTSSLSSSSTTQDFTETPQSIAEQPVSTPVIVITDSHTPSPDSTPSQSHFAAARHRSRGTSSSPQSPRRQRSPLSSERLQRSHSQPAEETHNSTAVTMSSSASSPSATSTAGSNSGSGQSYQLPYAPFPYPMPAQPRGGQQQGGQGK</sequence>
<dbReference type="EMBL" id="CP089275">
    <property type="protein sequence ID" value="USP74736.1"/>
    <property type="molecule type" value="Genomic_DNA"/>
</dbReference>
<keyword evidence="3" id="KW-1185">Reference proteome</keyword>
<feature type="compositionally biased region" description="Low complexity" evidence="1">
    <location>
        <begin position="117"/>
        <end position="144"/>
    </location>
</feature>
<gene>
    <name evidence="2" type="ORF">yc1106_02010</name>
</gene>
<dbReference type="VEuPathDB" id="FungiDB:yc1106_02010"/>
<organism evidence="2 3">
    <name type="scientific">Curvularia clavata</name>
    <dbReference type="NCBI Taxonomy" id="95742"/>
    <lineage>
        <taxon>Eukaryota</taxon>
        <taxon>Fungi</taxon>
        <taxon>Dikarya</taxon>
        <taxon>Ascomycota</taxon>
        <taxon>Pezizomycotina</taxon>
        <taxon>Dothideomycetes</taxon>
        <taxon>Pleosporomycetidae</taxon>
        <taxon>Pleosporales</taxon>
        <taxon>Pleosporineae</taxon>
        <taxon>Pleosporaceae</taxon>
        <taxon>Curvularia</taxon>
    </lineage>
</organism>
<accession>A0A9Q9DQV5</accession>
<feature type="compositionally biased region" description="Low complexity" evidence="1">
    <location>
        <begin position="58"/>
        <end position="73"/>
    </location>
</feature>
<feature type="compositionally biased region" description="Low complexity" evidence="1">
    <location>
        <begin position="23"/>
        <end position="35"/>
    </location>
</feature>
<dbReference type="AlphaFoldDB" id="A0A9Q9DQV5"/>
<protein>
    <submittedName>
        <fullName evidence="2">Uncharacterized protein</fullName>
    </submittedName>
</protein>
<evidence type="ECO:0000256" key="1">
    <source>
        <dbReference type="SAM" id="MobiDB-lite"/>
    </source>
</evidence>
<proteinExistence type="predicted"/>
<feature type="compositionally biased region" description="Polar residues" evidence="1">
    <location>
        <begin position="36"/>
        <end position="51"/>
    </location>
</feature>
<evidence type="ECO:0000313" key="3">
    <source>
        <dbReference type="Proteomes" id="UP001056012"/>
    </source>
</evidence>
<evidence type="ECO:0000313" key="2">
    <source>
        <dbReference type="EMBL" id="USP74736.1"/>
    </source>
</evidence>
<feature type="region of interest" description="Disordered" evidence="1">
    <location>
        <begin position="1"/>
        <end position="171"/>
    </location>
</feature>
<reference evidence="2" key="1">
    <citation type="submission" date="2021-12" db="EMBL/GenBank/DDBJ databases">
        <title>Curvularia clavata genome.</title>
        <authorList>
            <person name="Cao Y."/>
        </authorList>
    </citation>
    <scope>NUCLEOTIDE SEQUENCE</scope>
    <source>
        <strain evidence="2">Yc1106</strain>
    </source>
</reference>
<feature type="compositionally biased region" description="Low complexity" evidence="1">
    <location>
        <begin position="83"/>
        <end position="101"/>
    </location>
</feature>